<dbReference type="InterPro" id="IPR022803">
    <property type="entry name" value="Ribosomal_uL5_dom_sf"/>
</dbReference>
<evidence type="ECO:0000256" key="1">
    <source>
        <dbReference type="ARBA" id="ARBA00008553"/>
    </source>
</evidence>
<dbReference type="InterPro" id="IPR002132">
    <property type="entry name" value="Ribosomal_uL5"/>
</dbReference>
<comment type="function">
    <text evidence="5">This is 1 of the proteins that bind and probably mediate the attachment of the 5S RNA into the large ribosomal subunit, where it forms part of the central protuberance. In the 70S ribosome it contacts protein S13 of the 30S subunit (bridge B1b), connecting the 2 subunits; this bridge is implicated in subunit movement. Contacts the P site tRNA; the 5S rRNA and some of its associated proteins might help stabilize positioning of ribosome-bound tRNAs.</text>
</comment>
<keyword evidence="5" id="KW-0699">rRNA-binding</keyword>
<keyword evidence="3 5" id="KW-0687">Ribonucleoprotein</keyword>
<dbReference type="Pfam" id="PF00673">
    <property type="entry name" value="Ribosomal_L5_C"/>
    <property type="match status" value="1"/>
</dbReference>
<proteinExistence type="inferred from homology"/>
<dbReference type="NCBIfam" id="NF000585">
    <property type="entry name" value="PRK00010.1"/>
    <property type="match status" value="1"/>
</dbReference>
<dbReference type="Gene3D" id="3.30.1440.10">
    <property type="match status" value="1"/>
</dbReference>
<dbReference type="Proteomes" id="UP000176329">
    <property type="component" value="Unassembled WGS sequence"/>
</dbReference>
<dbReference type="InterPro" id="IPR031310">
    <property type="entry name" value="Ribosomal_uL5_N"/>
</dbReference>
<dbReference type="SUPFAM" id="SSF55282">
    <property type="entry name" value="RL5-like"/>
    <property type="match status" value="1"/>
</dbReference>
<evidence type="ECO:0000256" key="4">
    <source>
        <dbReference type="ARBA" id="ARBA00035245"/>
    </source>
</evidence>
<feature type="domain" description="Large ribosomal subunit protein uL5 C-terminal" evidence="8">
    <location>
        <begin position="85"/>
        <end position="177"/>
    </location>
</feature>
<evidence type="ECO:0000313" key="10">
    <source>
        <dbReference type="Proteomes" id="UP000176329"/>
    </source>
</evidence>
<dbReference type="EMBL" id="MFPV01000033">
    <property type="protein sequence ID" value="OGH61859.1"/>
    <property type="molecule type" value="Genomic_DNA"/>
</dbReference>
<sequence length="182" mass="20284">MKRMQEIYKTEIAPALVKELGVSNVNATPRVVKIVVSVGVGKLSKDSKMLEAVESTLTRITGQKPVAAKARVSISNFKLREGQVVGYKVTLRGVRMWDFLQKLVHITFARVRDFRGISIKHVDDNGNMSIGFKEHLPFPEIRNDELDTVHGIEVTIHTTAGNKKNGQALFRALGFPFKEGVK</sequence>
<dbReference type="GO" id="GO:1990904">
    <property type="term" value="C:ribonucleoprotein complex"/>
    <property type="evidence" value="ECO:0007669"/>
    <property type="project" value="UniProtKB-KW"/>
</dbReference>
<dbReference type="GO" id="GO:0006412">
    <property type="term" value="P:translation"/>
    <property type="evidence" value="ECO:0007669"/>
    <property type="project" value="UniProtKB-UniRule"/>
</dbReference>
<evidence type="ECO:0000259" key="8">
    <source>
        <dbReference type="Pfam" id="PF00673"/>
    </source>
</evidence>
<evidence type="ECO:0000259" key="7">
    <source>
        <dbReference type="Pfam" id="PF00281"/>
    </source>
</evidence>
<dbReference type="InterPro" id="IPR020930">
    <property type="entry name" value="Ribosomal_uL5_bac-type"/>
</dbReference>
<gene>
    <name evidence="5" type="primary">rplE</name>
    <name evidence="9" type="ORF">A2848_01225</name>
</gene>
<evidence type="ECO:0000256" key="6">
    <source>
        <dbReference type="RuleBase" id="RU003930"/>
    </source>
</evidence>
<dbReference type="FunFam" id="3.30.1440.10:FF:000001">
    <property type="entry name" value="50S ribosomal protein L5"/>
    <property type="match status" value="1"/>
</dbReference>
<dbReference type="Pfam" id="PF00281">
    <property type="entry name" value="Ribosomal_L5"/>
    <property type="match status" value="1"/>
</dbReference>
<comment type="similarity">
    <text evidence="1 5 6">Belongs to the universal ribosomal protein uL5 family.</text>
</comment>
<organism evidence="9 10">
    <name type="scientific">Candidatus Magasanikbacteria bacterium RIFCSPHIGHO2_01_FULL_50_8</name>
    <dbReference type="NCBI Taxonomy" id="1798674"/>
    <lineage>
        <taxon>Bacteria</taxon>
        <taxon>Candidatus Magasanikiibacteriota</taxon>
    </lineage>
</organism>
<reference evidence="9 10" key="1">
    <citation type="journal article" date="2016" name="Nat. Commun.">
        <title>Thousands of microbial genomes shed light on interconnected biogeochemical processes in an aquifer system.</title>
        <authorList>
            <person name="Anantharaman K."/>
            <person name="Brown C.T."/>
            <person name="Hug L.A."/>
            <person name="Sharon I."/>
            <person name="Castelle C.J."/>
            <person name="Probst A.J."/>
            <person name="Thomas B.C."/>
            <person name="Singh A."/>
            <person name="Wilkins M.J."/>
            <person name="Karaoz U."/>
            <person name="Brodie E.L."/>
            <person name="Williams K.H."/>
            <person name="Hubbard S.S."/>
            <person name="Banfield J.F."/>
        </authorList>
    </citation>
    <scope>NUCLEOTIDE SEQUENCE [LARGE SCALE GENOMIC DNA]</scope>
</reference>
<name>A0A1F6LR54_9BACT</name>
<protein>
    <recommendedName>
        <fullName evidence="4 5">Large ribosomal subunit protein uL5</fullName>
    </recommendedName>
</protein>
<comment type="subunit">
    <text evidence="5">Part of the 50S ribosomal subunit; part of the 5S rRNA/L5/L18/L25 subcomplex. Contacts the 5S rRNA and the P site tRNA. Forms a bridge to the 30S subunit in the 70S ribosome.</text>
</comment>
<dbReference type="PIRSF" id="PIRSF002161">
    <property type="entry name" value="Ribosomal_L5"/>
    <property type="match status" value="1"/>
</dbReference>
<dbReference type="AlphaFoldDB" id="A0A1F6LR54"/>
<dbReference type="PANTHER" id="PTHR11994">
    <property type="entry name" value="60S RIBOSOMAL PROTEIN L11-RELATED"/>
    <property type="match status" value="1"/>
</dbReference>
<keyword evidence="2 5" id="KW-0689">Ribosomal protein</keyword>
<dbReference type="GO" id="GO:0000049">
    <property type="term" value="F:tRNA binding"/>
    <property type="evidence" value="ECO:0007669"/>
    <property type="project" value="UniProtKB-UniRule"/>
</dbReference>
<evidence type="ECO:0000256" key="3">
    <source>
        <dbReference type="ARBA" id="ARBA00023274"/>
    </source>
</evidence>
<dbReference type="InterPro" id="IPR031309">
    <property type="entry name" value="Ribosomal_uL5_C"/>
</dbReference>
<feature type="domain" description="Large ribosomal subunit protein uL5 N-terminal" evidence="7">
    <location>
        <begin position="24"/>
        <end position="80"/>
    </location>
</feature>
<evidence type="ECO:0000256" key="2">
    <source>
        <dbReference type="ARBA" id="ARBA00022980"/>
    </source>
</evidence>
<keyword evidence="5" id="KW-0694">RNA-binding</keyword>
<dbReference type="GO" id="GO:0003735">
    <property type="term" value="F:structural constituent of ribosome"/>
    <property type="evidence" value="ECO:0007669"/>
    <property type="project" value="InterPro"/>
</dbReference>
<dbReference type="HAMAP" id="MF_01333_B">
    <property type="entry name" value="Ribosomal_uL5_B"/>
    <property type="match status" value="1"/>
</dbReference>
<dbReference type="GO" id="GO:0005840">
    <property type="term" value="C:ribosome"/>
    <property type="evidence" value="ECO:0007669"/>
    <property type="project" value="UniProtKB-KW"/>
</dbReference>
<evidence type="ECO:0000313" key="9">
    <source>
        <dbReference type="EMBL" id="OGH61859.1"/>
    </source>
</evidence>
<dbReference type="GO" id="GO:0019843">
    <property type="term" value="F:rRNA binding"/>
    <property type="evidence" value="ECO:0007669"/>
    <property type="project" value="UniProtKB-UniRule"/>
</dbReference>
<accession>A0A1F6LR54</accession>
<evidence type="ECO:0000256" key="5">
    <source>
        <dbReference type="HAMAP-Rule" id="MF_01333"/>
    </source>
</evidence>
<comment type="caution">
    <text evidence="9">The sequence shown here is derived from an EMBL/GenBank/DDBJ whole genome shotgun (WGS) entry which is preliminary data.</text>
</comment>
<keyword evidence="5" id="KW-0820">tRNA-binding</keyword>